<dbReference type="SUPFAM" id="SSF88697">
    <property type="entry name" value="PUA domain-like"/>
    <property type="match status" value="1"/>
</dbReference>
<evidence type="ECO:0000256" key="1">
    <source>
        <dbReference type="ARBA" id="ARBA00005048"/>
    </source>
</evidence>
<keyword evidence="4 8" id="KW-0547">Nucleotide-binding</keyword>
<dbReference type="InterPro" id="IPR015947">
    <property type="entry name" value="PUA-like_sf"/>
</dbReference>
<dbReference type="GO" id="GO:0004781">
    <property type="term" value="F:sulfate adenylyltransferase (ATP) activity"/>
    <property type="evidence" value="ECO:0007669"/>
    <property type="project" value="UniProtKB-EC"/>
</dbReference>
<dbReference type="PANTHER" id="PTHR43509:SF1">
    <property type="entry name" value="SULFATE ADENYLYLTRANSFERASE"/>
    <property type="match status" value="1"/>
</dbReference>
<dbReference type="InterPro" id="IPR025980">
    <property type="entry name" value="ATP-Sase_PUA-like_dom"/>
</dbReference>
<proteinExistence type="inferred from homology"/>
<dbReference type="InterPro" id="IPR024951">
    <property type="entry name" value="Sulfurylase_cat_dom"/>
</dbReference>
<evidence type="ECO:0000256" key="2">
    <source>
        <dbReference type="ARBA" id="ARBA00022679"/>
    </source>
</evidence>
<feature type="domain" description="Sulphate adenylyltransferase catalytic" evidence="9">
    <location>
        <begin position="174"/>
        <end position="382"/>
    </location>
</feature>
<evidence type="ECO:0000256" key="8">
    <source>
        <dbReference type="HAMAP-Rule" id="MF_00066"/>
    </source>
</evidence>
<accession>A0ABY7V4J6</accession>
<comment type="pathway">
    <text evidence="1 8">Sulfur metabolism; hydrogen sulfide biosynthesis; sulfite from sulfate: step 1/3.</text>
</comment>
<dbReference type="NCBIfam" id="NF003166">
    <property type="entry name" value="PRK04149.1"/>
    <property type="match status" value="1"/>
</dbReference>
<evidence type="ECO:0000313" key="12">
    <source>
        <dbReference type="Proteomes" id="UP001217044"/>
    </source>
</evidence>
<dbReference type="EC" id="2.7.7.4" evidence="8"/>
<dbReference type="NCBIfam" id="TIGR00339">
    <property type="entry name" value="sopT"/>
    <property type="match status" value="1"/>
</dbReference>
<dbReference type="EMBL" id="CP115165">
    <property type="protein sequence ID" value="WDA60138.1"/>
    <property type="molecule type" value="Genomic_DNA"/>
</dbReference>
<dbReference type="PANTHER" id="PTHR43509">
    <property type="match status" value="1"/>
</dbReference>
<dbReference type="Gene3D" id="3.40.50.620">
    <property type="entry name" value="HUPs"/>
    <property type="match status" value="1"/>
</dbReference>
<sequence>MTILLPESTLLPTPLGGTLVNLVRRPGHDFDPAELAGLPRLNISDRSAADLEMLATGAYSPLTGFVNEADYLSVIERLRLADGTPWSIPITLPVGRDQAGLRGRVVLSHGGQDIGWIDVQEAYEARKSLEAREIYRTEDSAHPGVAALLAQGDVNLAGPVALFEIPRGAFPRHHRTPAEVREVIEARGWRSSVAFQTRNPIHRAHEYLQKVALELVDGLLLHPLVGTTKGDDVPADTRVKAYEVLLEGYYPQARTLLSVYPAAMRYAGPREAILHALSRRNYGVTHFIVGRDHAGVGNYYGTYDAQEIFSAYTPAELGIQILKFEHTFYCNSCGQLVSPRTCPHDSSHHLVLSGTKVREKLSAGENLPAEFTRPEVAEVLRAAYAGRN</sequence>
<dbReference type="Proteomes" id="UP001217044">
    <property type="component" value="Chromosome"/>
</dbReference>
<dbReference type="SUPFAM" id="SSF52374">
    <property type="entry name" value="Nucleotidylyl transferase"/>
    <property type="match status" value="1"/>
</dbReference>
<evidence type="ECO:0000259" key="9">
    <source>
        <dbReference type="Pfam" id="PF01747"/>
    </source>
</evidence>
<organism evidence="11 12">
    <name type="scientific">Deinococcus aquaticus</name>
    <dbReference type="NCBI Taxonomy" id="328692"/>
    <lineage>
        <taxon>Bacteria</taxon>
        <taxon>Thermotogati</taxon>
        <taxon>Deinococcota</taxon>
        <taxon>Deinococci</taxon>
        <taxon>Deinococcales</taxon>
        <taxon>Deinococcaceae</taxon>
        <taxon>Deinococcus</taxon>
    </lineage>
</organism>
<dbReference type="Pfam" id="PF14306">
    <property type="entry name" value="PUA_2"/>
    <property type="match status" value="1"/>
</dbReference>
<keyword evidence="12" id="KW-1185">Reference proteome</keyword>
<keyword evidence="3 8" id="KW-0548">Nucleotidyltransferase</keyword>
<name>A0ABY7V4J6_9DEIO</name>
<dbReference type="RefSeq" id="WP_273990898.1">
    <property type="nucleotide sequence ID" value="NZ_BAABQT010000003.1"/>
</dbReference>
<evidence type="ECO:0000313" key="11">
    <source>
        <dbReference type="EMBL" id="WDA60138.1"/>
    </source>
</evidence>
<dbReference type="Gene3D" id="3.10.400.10">
    <property type="entry name" value="Sulfate adenylyltransferase"/>
    <property type="match status" value="1"/>
</dbReference>
<evidence type="ECO:0000256" key="7">
    <source>
        <dbReference type="ARBA" id="ARBA00049370"/>
    </source>
</evidence>
<dbReference type="Pfam" id="PF01747">
    <property type="entry name" value="ATP-sulfurylase"/>
    <property type="match status" value="1"/>
</dbReference>
<comment type="catalytic activity">
    <reaction evidence="7 8">
        <text>sulfate + ATP + H(+) = adenosine 5'-phosphosulfate + diphosphate</text>
        <dbReference type="Rhea" id="RHEA:18133"/>
        <dbReference type="ChEBI" id="CHEBI:15378"/>
        <dbReference type="ChEBI" id="CHEBI:16189"/>
        <dbReference type="ChEBI" id="CHEBI:30616"/>
        <dbReference type="ChEBI" id="CHEBI:33019"/>
        <dbReference type="ChEBI" id="CHEBI:58243"/>
        <dbReference type="EC" id="2.7.7.4"/>
    </reaction>
</comment>
<comment type="similarity">
    <text evidence="6 8">Belongs to the sulfate adenylyltransferase family.</text>
</comment>
<evidence type="ECO:0000256" key="4">
    <source>
        <dbReference type="ARBA" id="ARBA00022741"/>
    </source>
</evidence>
<dbReference type="InterPro" id="IPR020792">
    <property type="entry name" value="SO4_adenylyltransferase_pro"/>
</dbReference>
<dbReference type="InterPro" id="IPR002650">
    <property type="entry name" value="Sulphate_adenylyltransferase"/>
</dbReference>
<dbReference type="CDD" id="cd00517">
    <property type="entry name" value="ATPS"/>
    <property type="match status" value="1"/>
</dbReference>
<dbReference type="InterPro" id="IPR014729">
    <property type="entry name" value="Rossmann-like_a/b/a_fold"/>
</dbReference>
<keyword evidence="5 8" id="KW-0067">ATP-binding</keyword>
<protein>
    <recommendedName>
        <fullName evidence="8">Sulfate adenylyltransferase</fullName>
        <ecNumber evidence="8">2.7.7.4</ecNumber>
    </recommendedName>
    <alternativeName>
        <fullName evidence="8">ATP-sulfurylase</fullName>
    </alternativeName>
    <alternativeName>
        <fullName evidence="8">Sulfate adenylate transferase</fullName>
        <shortName evidence="8">SAT</shortName>
    </alternativeName>
</protein>
<dbReference type="HAMAP" id="MF_00066">
    <property type="entry name" value="Sulf_adenylyltr"/>
    <property type="match status" value="1"/>
</dbReference>
<keyword evidence="2 8" id="KW-0808">Transferase</keyword>
<evidence type="ECO:0000256" key="5">
    <source>
        <dbReference type="ARBA" id="ARBA00022840"/>
    </source>
</evidence>
<evidence type="ECO:0000256" key="6">
    <source>
        <dbReference type="ARBA" id="ARBA00037980"/>
    </source>
</evidence>
<gene>
    <name evidence="8 11" type="primary">sat</name>
    <name evidence="11" type="ORF">M8445_11625</name>
</gene>
<reference evidence="11 12" key="1">
    <citation type="submission" date="2022-12" db="EMBL/GenBank/DDBJ databases">
        <title>Genome Sequence of Deinococcus aquaticus Type Strain PB314.</title>
        <authorList>
            <person name="Albert C."/>
            <person name="Hill J."/>
            <person name="Boren L."/>
            <person name="Scholz-Ng S."/>
            <person name="Fatema N."/>
            <person name="Grosso R."/>
            <person name="Soboslay E."/>
            <person name="Tuohy J."/>
        </authorList>
    </citation>
    <scope>NUCLEOTIDE SEQUENCE [LARGE SCALE GENOMIC DNA]</scope>
    <source>
        <strain evidence="11 12">PB-314</strain>
    </source>
</reference>
<evidence type="ECO:0000256" key="3">
    <source>
        <dbReference type="ARBA" id="ARBA00022695"/>
    </source>
</evidence>
<evidence type="ECO:0000259" key="10">
    <source>
        <dbReference type="Pfam" id="PF14306"/>
    </source>
</evidence>
<feature type="domain" description="ATP-sulfurylase PUA-like" evidence="10">
    <location>
        <begin position="13"/>
        <end position="164"/>
    </location>
</feature>